<sequence>MRTPTSRWPHSILVRIAALSVVLLTVAMSSGAIAVAQPAAPQTLEELSPEEKSWRDAQGVIWCSDHEFILCADLENREARGFRYPNDNTAYTALDNADGAMVNTEIDLADVPGRVLDEYSDSAFGKAAESVGRFAGDLLVESMVWWIQIDSIDISYANVLAGKTPMQQLVGFVMMAGILSGAIIMMVSRRTQPAVDILIGGVKYLLISALSMVVLKGAISAGDDFARQMIEEGSNEFGRRISTMLGASVLGNPAAVLILGLLTCILSFVQWVMGFMRQAGIVVLYALIILAAAGQLTTWGRQWFPRIAGMCVALVLFKPIAAMIYTIGYQLIGTDQSLTTLVTGIMVLALAVIALPALMKFFSFVGMQVGGGLGAGAGLAGVVAAGVGGAKAMNSIFGGGGGGGGDEHSSYMASTGPNGTAESDPSPGNTGGQKELTEGSSSTSGGTGSNAPQDGGEPEADLSLSPGTAENPDAAGDMSATDAAATGSDVGGAGGAAAGGAAAGGAAAGGAAAATGGASLVLTAGVKAIGMASDAVDSAADQMSPDDTGPDLN</sequence>
<evidence type="ECO:0000313" key="6">
    <source>
        <dbReference type="Proteomes" id="UP001275440"/>
    </source>
</evidence>
<feature type="transmembrane region" description="Helical" evidence="2">
    <location>
        <begin position="194"/>
        <end position="215"/>
    </location>
</feature>
<feature type="signal peptide" evidence="3">
    <location>
        <begin position="1"/>
        <end position="34"/>
    </location>
</feature>
<dbReference type="Pfam" id="PF19590">
    <property type="entry name" value="TrbL_3"/>
    <property type="match status" value="1"/>
</dbReference>
<dbReference type="EMBL" id="WBMO01000003">
    <property type="protein sequence ID" value="MDV2477256.1"/>
    <property type="molecule type" value="Genomic_DNA"/>
</dbReference>
<feature type="transmembrane region" description="Helical" evidence="2">
    <location>
        <begin position="303"/>
        <end position="326"/>
    </location>
</feature>
<protein>
    <recommendedName>
        <fullName evidence="7">TrbL/VirB6 plasmid conjugal transfer protein</fullName>
    </recommendedName>
</protein>
<feature type="transmembrane region" description="Helical" evidence="2">
    <location>
        <begin position="365"/>
        <end position="387"/>
    </location>
</feature>
<proteinExistence type="predicted"/>
<name>A0ABU3WTC1_9NOCA</name>
<keyword evidence="3" id="KW-0732">Signal</keyword>
<evidence type="ECO:0008006" key="7">
    <source>
        <dbReference type="Google" id="ProtNLM"/>
    </source>
</evidence>
<feature type="transmembrane region" description="Helical" evidence="2">
    <location>
        <begin position="279"/>
        <end position="297"/>
    </location>
</feature>
<feature type="compositionally biased region" description="Gly residues" evidence="1">
    <location>
        <begin position="489"/>
        <end position="508"/>
    </location>
</feature>
<feature type="transmembrane region" description="Helical" evidence="2">
    <location>
        <begin position="254"/>
        <end position="272"/>
    </location>
</feature>
<evidence type="ECO:0000256" key="1">
    <source>
        <dbReference type="SAM" id="MobiDB-lite"/>
    </source>
</evidence>
<feature type="compositionally biased region" description="Polar residues" evidence="1">
    <location>
        <begin position="411"/>
        <end position="428"/>
    </location>
</feature>
<evidence type="ECO:0000313" key="4">
    <source>
        <dbReference type="EMBL" id="MDV2477256.1"/>
    </source>
</evidence>
<evidence type="ECO:0000313" key="5">
    <source>
        <dbReference type="EMBL" id="MDV2477347.1"/>
    </source>
</evidence>
<keyword evidence="2" id="KW-0472">Membrane</keyword>
<comment type="caution">
    <text evidence="4">The sequence shown here is derived from an EMBL/GenBank/DDBJ whole genome shotgun (WGS) entry which is preliminary data.</text>
</comment>
<gene>
    <name evidence="4" type="ORF">F8M49_21310</name>
    <name evidence="5" type="ORF">F8M49_21810</name>
</gene>
<keyword evidence="2" id="KW-0812">Transmembrane</keyword>
<reference evidence="4 6" key="1">
    <citation type="submission" date="2019-10" db="EMBL/GenBank/DDBJ databases">
        <title>Draft Genome Assembly of Rhodococcus zopfii DSM44189.</title>
        <authorList>
            <person name="Sutton J.M."/>
            <person name="Akob D.M."/>
            <person name="Bushman T.J."/>
        </authorList>
    </citation>
    <scope>NUCLEOTIDE SEQUENCE [LARGE SCALE GENOMIC DNA]</scope>
    <source>
        <strain evidence="4 6">DSM 44189</strain>
    </source>
</reference>
<feature type="transmembrane region" description="Helical" evidence="2">
    <location>
        <begin position="169"/>
        <end position="187"/>
    </location>
</feature>
<evidence type="ECO:0000256" key="3">
    <source>
        <dbReference type="SAM" id="SignalP"/>
    </source>
</evidence>
<evidence type="ECO:0000256" key="2">
    <source>
        <dbReference type="SAM" id="Phobius"/>
    </source>
</evidence>
<feature type="compositionally biased region" description="Low complexity" evidence="1">
    <location>
        <begin position="474"/>
        <end position="488"/>
    </location>
</feature>
<feature type="transmembrane region" description="Helical" evidence="2">
    <location>
        <begin position="338"/>
        <end position="359"/>
    </location>
</feature>
<organism evidence="4 6">
    <name type="scientific">Rhodococcus zopfii</name>
    <dbReference type="NCBI Taxonomy" id="43772"/>
    <lineage>
        <taxon>Bacteria</taxon>
        <taxon>Bacillati</taxon>
        <taxon>Actinomycetota</taxon>
        <taxon>Actinomycetes</taxon>
        <taxon>Mycobacteriales</taxon>
        <taxon>Nocardiaceae</taxon>
        <taxon>Rhodococcus</taxon>
    </lineage>
</organism>
<keyword evidence="2" id="KW-1133">Transmembrane helix</keyword>
<dbReference type="Proteomes" id="UP001275440">
    <property type="component" value="Unassembled WGS sequence"/>
</dbReference>
<keyword evidence="6" id="KW-1185">Reference proteome</keyword>
<feature type="chain" id="PRO_5045032669" description="TrbL/VirB6 plasmid conjugal transfer protein" evidence="3">
    <location>
        <begin position="35"/>
        <end position="553"/>
    </location>
</feature>
<dbReference type="EMBL" id="WBMO01000003">
    <property type="protein sequence ID" value="MDV2477347.1"/>
    <property type="molecule type" value="Genomic_DNA"/>
</dbReference>
<dbReference type="InterPro" id="IPR045782">
    <property type="entry name" value="TrbL_3"/>
</dbReference>
<accession>A0ABU3WTC1</accession>
<feature type="region of interest" description="Disordered" evidence="1">
    <location>
        <begin position="407"/>
        <end position="514"/>
    </location>
</feature>